<evidence type="ECO:0000313" key="2">
    <source>
        <dbReference type="Proteomes" id="UP000821845"/>
    </source>
</evidence>
<gene>
    <name evidence="1" type="ORF">HPB50_011827</name>
</gene>
<protein>
    <submittedName>
        <fullName evidence="1">Uncharacterized protein</fullName>
    </submittedName>
</protein>
<dbReference type="Proteomes" id="UP000821845">
    <property type="component" value="Chromosome 1"/>
</dbReference>
<evidence type="ECO:0000313" key="1">
    <source>
        <dbReference type="EMBL" id="KAH6946141.1"/>
    </source>
</evidence>
<comment type="caution">
    <text evidence="1">The sequence shown here is derived from an EMBL/GenBank/DDBJ whole genome shotgun (WGS) entry which is preliminary data.</text>
</comment>
<organism evidence="1 2">
    <name type="scientific">Hyalomma asiaticum</name>
    <name type="common">Tick</name>
    <dbReference type="NCBI Taxonomy" id="266040"/>
    <lineage>
        <taxon>Eukaryota</taxon>
        <taxon>Metazoa</taxon>
        <taxon>Ecdysozoa</taxon>
        <taxon>Arthropoda</taxon>
        <taxon>Chelicerata</taxon>
        <taxon>Arachnida</taxon>
        <taxon>Acari</taxon>
        <taxon>Parasitiformes</taxon>
        <taxon>Ixodida</taxon>
        <taxon>Ixodoidea</taxon>
        <taxon>Ixodidae</taxon>
        <taxon>Hyalomminae</taxon>
        <taxon>Hyalomma</taxon>
    </lineage>
</organism>
<dbReference type="EMBL" id="CM023481">
    <property type="protein sequence ID" value="KAH6946141.1"/>
    <property type="molecule type" value="Genomic_DNA"/>
</dbReference>
<accession>A0ACB7TG49</accession>
<reference evidence="1" key="1">
    <citation type="submission" date="2020-05" db="EMBL/GenBank/DDBJ databases">
        <title>Large-scale comparative analyses of tick genomes elucidate their genetic diversity and vector capacities.</title>
        <authorList>
            <person name="Jia N."/>
            <person name="Wang J."/>
            <person name="Shi W."/>
            <person name="Du L."/>
            <person name="Sun Y."/>
            <person name="Zhan W."/>
            <person name="Jiang J."/>
            <person name="Wang Q."/>
            <person name="Zhang B."/>
            <person name="Ji P."/>
            <person name="Sakyi L.B."/>
            <person name="Cui X."/>
            <person name="Yuan T."/>
            <person name="Jiang B."/>
            <person name="Yang W."/>
            <person name="Lam T.T.-Y."/>
            <person name="Chang Q."/>
            <person name="Ding S."/>
            <person name="Wang X."/>
            <person name="Zhu J."/>
            <person name="Ruan X."/>
            <person name="Zhao L."/>
            <person name="Wei J."/>
            <person name="Que T."/>
            <person name="Du C."/>
            <person name="Cheng J."/>
            <person name="Dai P."/>
            <person name="Han X."/>
            <person name="Huang E."/>
            <person name="Gao Y."/>
            <person name="Liu J."/>
            <person name="Shao H."/>
            <person name="Ye R."/>
            <person name="Li L."/>
            <person name="Wei W."/>
            <person name="Wang X."/>
            <person name="Wang C."/>
            <person name="Yang T."/>
            <person name="Huo Q."/>
            <person name="Li W."/>
            <person name="Guo W."/>
            <person name="Chen H."/>
            <person name="Zhou L."/>
            <person name="Ni X."/>
            <person name="Tian J."/>
            <person name="Zhou Y."/>
            <person name="Sheng Y."/>
            <person name="Liu T."/>
            <person name="Pan Y."/>
            <person name="Xia L."/>
            <person name="Li J."/>
            <person name="Zhao F."/>
            <person name="Cao W."/>
        </authorList>
    </citation>
    <scope>NUCLEOTIDE SEQUENCE</scope>
    <source>
        <strain evidence="1">Hyas-2018</strain>
    </source>
</reference>
<keyword evidence="2" id="KW-1185">Reference proteome</keyword>
<name>A0ACB7TG49_HYAAI</name>
<proteinExistence type="predicted"/>
<sequence length="163" mass="18014">MPKHAVVAILVLLVLLGLGTALPGVRSRRKVHKRARPPEGGPTDLPDGTGSEQPLQYLHMRFVFTPPNPGGREPNTVLDLREDDHAGGKAVAAEVFESDKDWIEAQFVNESLQPPSHVHHARPHGFLAWMLVLLPVSLLLGPFLIWLCCMIACIYRASCREAY</sequence>